<gene>
    <name evidence="3" type="ORF">CspeluHIS016_0105680</name>
</gene>
<dbReference type="EMBL" id="BTCM01000001">
    <property type="protein sequence ID" value="GMK53982.1"/>
    <property type="molecule type" value="Genomic_DNA"/>
</dbReference>
<name>A0AAD3TP67_9TREE</name>
<evidence type="ECO:0000256" key="2">
    <source>
        <dbReference type="SAM" id="Phobius"/>
    </source>
</evidence>
<dbReference type="Proteomes" id="UP001222932">
    <property type="component" value="Unassembled WGS sequence"/>
</dbReference>
<keyword evidence="2" id="KW-0812">Transmembrane</keyword>
<dbReference type="AlphaFoldDB" id="A0AAD3TP67"/>
<keyword evidence="2" id="KW-0472">Membrane</keyword>
<comment type="caution">
    <text evidence="3">The sequence shown here is derived from an EMBL/GenBank/DDBJ whole genome shotgun (WGS) entry which is preliminary data.</text>
</comment>
<evidence type="ECO:0008006" key="5">
    <source>
        <dbReference type="Google" id="ProtNLM"/>
    </source>
</evidence>
<reference evidence="3" key="2">
    <citation type="submission" date="2023-06" db="EMBL/GenBank/DDBJ databases">
        <authorList>
            <person name="Kobayashi Y."/>
            <person name="Kayamori A."/>
            <person name="Aoki K."/>
            <person name="Shiwa Y."/>
            <person name="Fujita N."/>
            <person name="Sugita T."/>
            <person name="Iwasaki W."/>
            <person name="Tanaka N."/>
            <person name="Takashima M."/>
        </authorList>
    </citation>
    <scope>NUCLEOTIDE SEQUENCE</scope>
    <source>
        <strain evidence="3">HIS016</strain>
    </source>
</reference>
<reference evidence="3" key="1">
    <citation type="journal article" date="2023" name="BMC Genomics">
        <title>Chromosome-level genome assemblies of Cutaneotrichosporon spp. (Trichosporonales, Basidiomycota) reveal imbalanced evolution between nucleotide sequences and chromosome synteny.</title>
        <authorList>
            <person name="Kobayashi Y."/>
            <person name="Kayamori A."/>
            <person name="Aoki K."/>
            <person name="Shiwa Y."/>
            <person name="Matsutani M."/>
            <person name="Fujita N."/>
            <person name="Sugita T."/>
            <person name="Iwasaki W."/>
            <person name="Tanaka N."/>
            <person name="Takashima M."/>
        </authorList>
    </citation>
    <scope>NUCLEOTIDE SEQUENCE</scope>
    <source>
        <strain evidence="3">HIS016</strain>
    </source>
</reference>
<evidence type="ECO:0000313" key="3">
    <source>
        <dbReference type="EMBL" id="GMK53982.1"/>
    </source>
</evidence>
<feature type="transmembrane region" description="Helical" evidence="2">
    <location>
        <begin position="51"/>
        <end position="73"/>
    </location>
</feature>
<feature type="region of interest" description="Disordered" evidence="1">
    <location>
        <begin position="134"/>
        <end position="156"/>
    </location>
</feature>
<evidence type="ECO:0000256" key="1">
    <source>
        <dbReference type="SAM" id="MobiDB-lite"/>
    </source>
</evidence>
<proteinExistence type="predicted"/>
<keyword evidence="2" id="KW-1133">Transmembrane helix</keyword>
<evidence type="ECO:0000313" key="4">
    <source>
        <dbReference type="Proteomes" id="UP001222932"/>
    </source>
</evidence>
<organism evidence="3 4">
    <name type="scientific">Cutaneotrichosporon spelunceum</name>
    <dbReference type="NCBI Taxonomy" id="1672016"/>
    <lineage>
        <taxon>Eukaryota</taxon>
        <taxon>Fungi</taxon>
        <taxon>Dikarya</taxon>
        <taxon>Basidiomycota</taxon>
        <taxon>Agaricomycotina</taxon>
        <taxon>Tremellomycetes</taxon>
        <taxon>Trichosporonales</taxon>
        <taxon>Trichosporonaceae</taxon>
        <taxon>Cutaneotrichosporon</taxon>
    </lineage>
</organism>
<sequence length="156" mass="16476">MAAVVTVTMAPTPSTFNSITTATITSWMTVAAVTASAACDKSGCETDKGKVAGIAVGCVLGVLFMAGALALWLRRRGKQDTLAEVREVAPSEDVVAHVHPPTPVETRAPYRVPIVVGREGCYTPVQYEGEETYVYQPPSNSSKGSLADGLEHARPR</sequence>
<protein>
    <recommendedName>
        <fullName evidence="5">Transmembrane protein</fullName>
    </recommendedName>
</protein>
<accession>A0AAD3TP67</accession>
<keyword evidence="4" id="KW-1185">Reference proteome</keyword>